<dbReference type="InterPro" id="IPR009030">
    <property type="entry name" value="Growth_fac_rcpt_cys_sf"/>
</dbReference>
<keyword evidence="9" id="KW-0325">Glycoprotein</keyword>
<feature type="chain" id="PRO_5030867552" evidence="10">
    <location>
        <begin position="19"/>
        <end position="246"/>
    </location>
</feature>
<dbReference type="Gene3D" id="2.20.100.10">
    <property type="entry name" value="Thrombospondin type-1 (TSP1) repeat"/>
    <property type="match status" value="1"/>
</dbReference>
<dbReference type="CDD" id="cd00064">
    <property type="entry name" value="FU"/>
    <property type="match status" value="1"/>
</dbReference>
<dbReference type="InterPro" id="IPR036383">
    <property type="entry name" value="TSP1_rpt_sf"/>
</dbReference>
<dbReference type="PROSITE" id="PS50092">
    <property type="entry name" value="TSP1"/>
    <property type="match status" value="1"/>
</dbReference>
<evidence type="ECO:0000256" key="2">
    <source>
        <dbReference type="ARBA" id="ARBA00007308"/>
    </source>
</evidence>
<dbReference type="GO" id="GO:0016055">
    <property type="term" value="P:Wnt signaling pathway"/>
    <property type="evidence" value="ECO:0007669"/>
    <property type="project" value="UniProtKB-KW"/>
</dbReference>
<dbReference type="AlphaFoldDB" id="A0A7N8WPB7"/>
<dbReference type="InterPro" id="IPR006212">
    <property type="entry name" value="Furin_repeat"/>
</dbReference>
<dbReference type="PANTHER" id="PTHR46987">
    <property type="entry name" value="NEUROHYPOPHYSIAL HORMONES, N-TERMINAL DOMAIN CONTAINING PROTEIN"/>
    <property type="match status" value="1"/>
</dbReference>
<dbReference type="InterPro" id="IPR000884">
    <property type="entry name" value="TSP1_rpt"/>
</dbReference>
<evidence type="ECO:0000259" key="11">
    <source>
        <dbReference type="Pfam" id="PF15913"/>
    </source>
</evidence>
<evidence type="ECO:0000256" key="3">
    <source>
        <dbReference type="ARBA" id="ARBA00022525"/>
    </source>
</evidence>
<evidence type="ECO:0000256" key="7">
    <source>
        <dbReference type="ARBA" id="ARBA00022729"/>
    </source>
</evidence>
<dbReference type="GO" id="GO:0005576">
    <property type="term" value="C:extracellular region"/>
    <property type="evidence" value="ECO:0007669"/>
    <property type="project" value="UniProtKB-SubCell"/>
</dbReference>
<comment type="subcellular location">
    <subcellularLocation>
        <location evidence="1">Secreted</location>
    </subcellularLocation>
</comment>
<sequence length="246" mass="27888">MRILLFIWILHFMNLAESLNNTKSLRSSRKYSSTSPVSRLCPAGCASCSALNGCLFCKPRLFFHLEMDGMRQRGTCLSSCPRGHYGTRSPHVSTCTRCREDCAFCFSENFCTHCYPGHFLFQGKCENSCPHGLTANAALRECTVHCEVGDWTDWGPCVRKRSIRAYRRGKETRTRQILQPPSVYGDPCPQMSQFRKCVVRKRQSPHRIINADLKEGSRRHCSVQVSVLKAKGKWPSSSLTVDRLAT</sequence>
<comment type="similarity">
    <text evidence="2">Belongs to the R-spondin family.</text>
</comment>
<feature type="signal peptide" evidence="10">
    <location>
        <begin position="1"/>
        <end position="18"/>
    </location>
</feature>
<evidence type="ECO:0000313" key="13">
    <source>
        <dbReference type="Proteomes" id="UP000261640"/>
    </source>
</evidence>
<evidence type="ECO:0000256" key="10">
    <source>
        <dbReference type="SAM" id="SignalP"/>
    </source>
</evidence>
<accession>A0A7N8WPB7</accession>
<dbReference type="SMART" id="SM00261">
    <property type="entry name" value="FU"/>
    <property type="match status" value="2"/>
</dbReference>
<dbReference type="Proteomes" id="UP000261640">
    <property type="component" value="Unplaced"/>
</dbReference>
<evidence type="ECO:0000256" key="6">
    <source>
        <dbReference type="ARBA" id="ARBA00022687"/>
    </source>
</evidence>
<evidence type="ECO:0000256" key="8">
    <source>
        <dbReference type="ARBA" id="ARBA00023157"/>
    </source>
</evidence>
<evidence type="ECO:0000256" key="5">
    <source>
        <dbReference type="ARBA" id="ARBA00022674"/>
    </source>
</evidence>
<keyword evidence="7 10" id="KW-0732">Signal</keyword>
<dbReference type="GeneTree" id="ENSGT00940000157815"/>
<keyword evidence="6" id="KW-0879">Wnt signaling pathway</keyword>
<evidence type="ECO:0000256" key="4">
    <source>
        <dbReference type="ARBA" id="ARBA00022606"/>
    </source>
</evidence>
<keyword evidence="4" id="KW-0716">Sensory transduction</keyword>
<dbReference type="SUPFAM" id="SSF82895">
    <property type="entry name" value="TSP-1 type 1 repeat"/>
    <property type="match status" value="1"/>
</dbReference>
<evidence type="ECO:0000313" key="12">
    <source>
        <dbReference type="Ensembl" id="ENSMAMP00000037308.1"/>
    </source>
</evidence>
<feature type="domain" description="R-spondin Fu-CRD" evidence="11">
    <location>
        <begin position="43"/>
        <end position="142"/>
    </location>
</feature>
<dbReference type="Gene3D" id="2.10.220.10">
    <property type="entry name" value="Hormone Receptor, Insulin-like Growth Factor Receptor 1, Chain A, domain 2"/>
    <property type="match status" value="1"/>
</dbReference>
<proteinExistence type="inferred from homology"/>
<keyword evidence="3" id="KW-0964">Secreted</keyword>
<keyword evidence="5" id="KW-0358">Heparin-binding</keyword>
<name>A0A7N8WPB7_9TELE</name>
<dbReference type="InterPro" id="IPR051514">
    <property type="entry name" value="R-spondin"/>
</dbReference>
<organism evidence="12 13">
    <name type="scientific">Mastacembelus armatus</name>
    <name type="common">zig-zag eel</name>
    <dbReference type="NCBI Taxonomy" id="205130"/>
    <lineage>
        <taxon>Eukaryota</taxon>
        <taxon>Metazoa</taxon>
        <taxon>Chordata</taxon>
        <taxon>Craniata</taxon>
        <taxon>Vertebrata</taxon>
        <taxon>Euteleostomi</taxon>
        <taxon>Actinopterygii</taxon>
        <taxon>Neopterygii</taxon>
        <taxon>Teleostei</taxon>
        <taxon>Neoteleostei</taxon>
        <taxon>Acanthomorphata</taxon>
        <taxon>Anabantaria</taxon>
        <taxon>Synbranchiformes</taxon>
        <taxon>Mastacembelidae</taxon>
        <taxon>Mastacembelus</taxon>
    </lineage>
</organism>
<evidence type="ECO:0000256" key="1">
    <source>
        <dbReference type="ARBA" id="ARBA00004613"/>
    </source>
</evidence>
<dbReference type="PANTHER" id="PTHR46987:SF1">
    <property type="entry name" value="R-SPONDIN-3"/>
    <property type="match status" value="1"/>
</dbReference>
<keyword evidence="13" id="KW-1185">Reference proteome</keyword>
<dbReference type="Ensembl" id="ENSMAMT00000059829.1">
    <property type="protein sequence ID" value="ENSMAMP00000037308.1"/>
    <property type="gene ID" value="ENSMAMG00000015083.2"/>
</dbReference>
<dbReference type="InterPro" id="IPR043601">
    <property type="entry name" value="Rspo_Fu-CRD_dom"/>
</dbReference>
<reference evidence="12" key="2">
    <citation type="submission" date="2025-09" db="UniProtKB">
        <authorList>
            <consortium name="Ensembl"/>
        </authorList>
    </citation>
    <scope>IDENTIFICATION</scope>
</reference>
<dbReference type="SUPFAM" id="SSF57184">
    <property type="entry name" value="Growth factor receptor domain"/>
    <property type="match status" value="1"/>
</dbReference>
<evidence type="ECO:0000256" key="9">
    <source>
        <dbReference type="ARBA" id="ARBA00023180"/>
    </source>
</evidence>
<dbReference type="Pfam" id="PF15913">
    <property type="entry name" value="Furin-like_2"/>
    <property type="match status" value="1"/>
</dbReference>
<reference evidence="12" key="1">
    <citation type="submission" date="2025-08" db="UniProtKB">
        <authorList>
            <consortium name="Ensembl"/>
        </authorList>
    </citation>
    <scope>IDENTIFICATION</scope>
</reference>
<dbReference type="GO" id="GO:0008201">
    <property type="term" value="F:heparin binding"/>
    <property type="evidence" value="ECO:0007669"/>
    <property type="project" value="UniProtKB-KW"/>
</dbReference>
<keyword evidence="8" id="KW-1015">Disulfide bond</keyword>
<protein>
    <submittedName>
        <fullName evidence="12">R-spondin 3</fullName>
    </submittedName>
</protein>